<dbReference type="Proteomes" id="UP000887565">
    <property type="component" value="Unplaced"/>
</dbReference>
<reference evidence="2" key="1">
    <citation type="submission" date="2022-11" db="UniProtKB">
        <authorList>
            <consortium name="WormBaseParasite"/>
        </authorList>
    </citation>
    <scope>IDENTIFICATION</scope>
</reference>
<name>A0A915IT98_ROMCU</name>
<evidence type="ECO:0000313" key="1">
    <source>
        <dbReference type="Proteomes" id="UP000887565"/>
    </source>
</evidence>
<sequence length="288" mass="32940">MTNEFQFEIADVNRLDEIRDIVANHRNLEIRRCQLFVRKTDELTSFNQKYKSRNVQLLADYYSKLCEDIENFIPEKNGKYLQTRCQNFILINDTTVSADPFIQKSIQCLYLCSIYFSDANTGCSLLKHMQDGFKISEGDSAEWIIQDADADQSALAEETVIFSLEHQFEVLTFNVNFVFAGAWVCGQIDLDTNIADRFQVVVVQEITQARTSADALGGLPRTLAKIYPFSFGQFYNATALFICIEVEHVFVKARVLRMIRRDGFFAFNFDANVETDGAADGRFVGSFF</sequence>
<dbReference type="WBParaSite" id="nRc.2.0.1.t17414-RA">
    <property type="protein sequence ID" value="nRc.2.0.1.t17414-RA"/>
    <property type="gene ID" value="nRc.2.0.1.g17414"/>
</dbReference>
<dbReference type="AlphaFoldDB" id="A0A915IT98"/>
<proteinExistence type="predicted"/>
<keyword evidence="1" id="KW-1185">Reference proteome</keyword>
<accession>A0A915IT98</accession>
<protein>
    <submittedName>
        <fullName evidence="2">Uncharacterized protein</fullName>
    </submittedName>
</protein>
<organism evidence="1 2">
    <name type="scientific">Romanomermis culicivorax</name>
    <name type="common">Nematode worm</name>
    <dbReference type="NCBI Taxonomy" id="13658"/>
    <lineage>
        <taxon>Eukaryota</taxon>
        <taxon>Metazoa</taxon>
        <taxon>Ecdysozoa</taxon>
        <taxon>Nematoda</taxon>
        <taxon>Enoplea</taxon>
        <taxon>Dorylaimia</taxon>
        <taxon>Mermithida</taxon>
        <taxon>Mermithoidea</taxon>
        <taxon>Mermithidae</taxon>
        <taxon>Romanomermis</taxon>
    </lineage>
</organism>
<evidence type="ECO:0000313" key="2">
    <source>
        <dbReference type="WBParaSite" id="nRc.2.0.1.t17414-RA"/>
    </source>
</evidence>